<dbReference type="SUPFAM" id="SSF102405">
    <property type="entry name" value="MCP/YpsA-like"/>
    <property type="match status" value="1"/>
</dbReference>
<evidence type="ECO:0000256" key="2">
    <source>
        <dbReference type="ARBA" id="ARBA00006763"/>
    </source>
</evidence>
<comment type="catalytic activity">
    <reaction evidence="9">
        <text>IMP + H2O = hypoxanthine + D-ribose 5-phosphate</text>
        <dbReference type="Rhea" id="RHEA:20469"/>
        <dbReference type="ChEBI" id="CHEBI:15377"/>
        <dbReference type="ChEBI" id="CHEBI:17368"/>
        <dbReference type="ChEBI" id="CHEBI:58053"/>
        <dbReference type="ChEBI" id="CHEBI:78346"/>
    </reaction>
</comment>
<feature type="domain" description="Pyrimidine/purine nucleotide 5'-monophosphate nucleosidase N-terminal" evidence="20">
    <location>
        <begin position="58"/>
        <end position="164"/>
    </location>
</feature>
<evidence type="ECO:0000259" key="20">
    <source>
        <dbReference type="Pfam" id="PF14793"/>
    </source>
</evidence>
<evidence type="ECO:0000256" key="1">
    <source>
        <dbReference type="ARBA" id="ARBA00000274"/>
    </source>
</evidence>
<comment type="catalytic activity">
    <reaction evidence="6">
        <text>dTMP + H2O = 2-deoxy-D-ribose 5-phosphate + thymine</text>
        <dbReference type="Rhea" id="RHEA:52712"/>
        <dbReference type="ChEBI" id="CHEBI:15377"/>
        <dbReference type="ChEBI" id="CHEBI:17821"/>
        <dbReference type="ChEBI" id="CHEBI:62877"/>
        <dbReference type="ChEBI" id="CHEBI:63528"/>
    </reaction>
</comment>
<sequence length="508" mass="56289">MRNAAQVLAKSTANIGKKTGRALRWYARQTEPQRLNRVQVGFGIANYIAFQGAKLITHISPLGSMDLLSQLEVDMLKSTASSDLYRLFRNCSLAVLNSGSQTDNSKELLSRYEDFDINVLRRERGVKLELVNPPEDAFVDGNIIRALQANLFAVLRDILFVNGQITSAGHYQNLNLENSAHITNLVFSILRNARALHVGEEPNMVVCWGGHSINETEYLYARKVGSQLGLRELNICTGCGPGAMEAPMKGAAVGHAQQRYKDGRFIGMTEPSIIAAEPPNPLVNELIIMPDIEKRLEAFVRIGHGIIIFPGGVGTAEEFLYLLGIMMNPENSEQVLPIILTGPEESADYFRVLDEFIVGTLGRQARRYYSIIINDAADVARQMKKAMPQVKESRRHSGDAYSFNWSLRIAPDLQLPFEPTHENMAALNLHPNQPAEELAAALRRAFSGIVAGNVKEVGIQAIEQRGPYKIHGDPQIMKSMDTLLQGFVAQQRMKLPGSAYIPCYEICA</sequence>
<dbReference type="Proteomes" id="UP000295433">
    <property type="component" value="Unassembled WGS sequence"/>
</dbReference>
<evidence type="ECO:0000256" key="8">
    <source>
        <dbReference type="ARBA" id="ARBA00051083"/>
    </source>
</evidence>
<keyword evidence="4" id="KW-0378">Hydrolase</keyword>
<dbReference type="FunFam" id="3.30.1850.10:FF:000001">
    <property type="entry name" value="LOG family protein YgdH"/>
    <property type="match status" value="1"/>
</dbReference>
<accession>A0A4R3VNQ0</accession>
<dbReference type="PANTHER" id="PTHR43393">
    <property type="entry name" value="CYTOKININ RIBOSIDE 5'-MONOPHOSPHATE PHOSPHORIBOHYDROLASE"/>
    <property type="match status" value="1"/>
</dbReference>
<keyword evidence="22" id="KW-1185">Reference proteome</keyword>
<dbReference type="Pfam" id="PF11892">
    <property type="entry name" value="PpnN_C"/>
    <property type="match status" value="1"/>
</dbReference>
<evidence type="ECO:0000256" key="11">
    <source>
        <dbReference type="ARBA" id="ARBA00052586"/>
    </source>
</evidence>
<dbReference type="GO" id="GO:0005829">
    <property type="term" value="C:cytosol"/>
    <property type="evidence" value="ECO:0007669"/>
    <property type="project" value="TreeGrafter"/>
</dbReference>
<dbReference type="FunFam" id="3.40.50.450:FF:000007">
    <property type="entry name" value="LOG family protein ygdH"/>
    <property type="match status" value="1"/>
</dbReference>
<evidence type="ECO:0000256" key="6">
    <source>
        <dbReference type="ARBA" id="ARBA00050093"/>
    </source>
</evidence>
<dbReference type="Gene3D" id="3.30.1850.10">
    <property type="entry name" value="MoCo carrier protein-like"/>
    <property type="match status" value="1"/>
</dbReference>
<evidence type="ECO:0000259" key="19">
    <source>
        <dbReference type="Pfam" id="PF11892"/>
    </source>
</evidence>
<dbReference type="InterPro" id="IPR037153">
    <property type="entry name" value="PpnN-like_sf"/>
</dbReference>
<reference evidence="21 22" key="1">
    <citation type="submission" date="2019-03" db="EMBL/GenBank/DDBJ databases">
        <title>Genomic Encyclopedia of Type Strains, Phase IV (KMG-IV): sequencing the most valuable type-strain genomes for metagenomic binning, comparative biology and taxonomic classification.</title>
        <authorList>
            <person name="Goeker M."/>
        </authorList>
    </citation>
    <scope>NUCLEOTIDE SEQUENCE [LARGE SCALE GENOMIC DNA]</scope>
    <source>
        <strain evidence="21 22">DSM 16730</strain>
    </source>
</reference>
<comment type="catalytic activity">
    <reaction evidence="11">
        <text>a pyrimidine ribonucleoside 5'-phosphate + H2O = a pyrimidine nucleobase + D-ribose 5-phosphate</text>
        <dbReference type="Rhea" id="RHEA:13425"/>
        <dbReference type="ChEBI" id="CHEBI:15377"/>
        <dbReference type="ChEBI" id="CHEBI:26432"/>
        <dbReference type="ChEBI" id="CHEBI:78346"/>
        <dbReference type="ChEBI" id="CHEBI:138238"/>
        <dbReference type="EC" id="3.2.2.10"/>
    </reaction>
</comment>
<gene>
    <name evidence="21" type="ORF">EDC54_101160</name>
</gene>
<dbReference type="GO" id="GO:0047405">
    <property type="term" value="F:pyrimidine-5'-nucleotide nucleosidase activity"/>
    <property type="evidence" value="ECO:0007669"/>
    <property type="project" value="UniProtKB-EC"/>
</dbReference>
<evidence type="ECO:0000256" key="9">
    <source>
        <dbReference type="ARBA" id="ARBA00052113"/>
    </source>
</evidence>
<evidence type="ECO:0000313" key="21">
    <source>
        <dbReference type="EMBL" id="TCV08654.1"/>
    </source>
</evidence>
<dbReference type="PANTHER" id="PTHR43393:SF1">
    <property type="entry name" value="PYRIMIDINE_PURINE NUCLEOTIDE 5'-MONOPHOSPHATE NUCLEOSIDASE"/>
    <property type="match status" value="1"/>
</dbReference>
<comment type="catalytic activity">
    <reaction evidence="10">
        <text>CMP + H2O = cytosine + D-ribose 5-phosphate</text>
        <dbReference type="Rhea" id="RHEA:30075"/>
        <dbReference type="ChEBI" id="CHEBI:15377"/>
        <dbReference type="ChEBI" id="CHEBI:16040"/>
        <dbReference type="ChEBI" id="CHEBI:60377"/>
        <dbReference type="ChEBI" id="CHEBI:78346"/>
        <dbReference type="EC" id="3.2.2.10"/>
    </reaction>
</comment>
<comment type="similarity">
    <text evidence="2">Belongs to the LOG family.</text>
</comment>
<name>A0A4R3VNQ0_9GAMM</name>
<feature type="domain" description="Pyrimidine/purine nucleotide 5'-monophosphate nucleosidase C-terminal" evidence="19">
    <location>
        <begin position="387"/>
        <end position="506"/>
    </location>
</feature>
<evidence type="ECO:0000313" key="22">
    <source>
        <dbReference type="Proteomes" id="UP000295433"/>
    </source>
</evidence>
<evidence type="ECO:0000256" key="13">
    <source>
        <dbReference type="ARBA" id="ARBA00073719"/>
    </source>
</evidence>
<dbReference type="InterPro" id="IPR027820">
    <property type="entry name" value="PpnN_N"/>
</dbReference>
<evidence type="ECO:0000256" key="18">
    <source>
        <dbReference type="ARBA" id="ARBA00083890"/>
    </source>
</evidence>
<dbReference type="AlphaFoldDB" id="A0A4R3VNQ0"/>
<comment type="catalytic activity">
    <reaction evidence="1">
        <text>AMP + H2O = D-ribose 5-phosphate + adenine</text>
        <dbReference type="Rhea" id="RHEA:20129"/>
        <dbReference type="ChEBI" id="CHEBI:15377"/>
        <dbReference type="ChEBI" id="CHEBI:16708"/>
        <dbReference type="ChEBI" id="CHEBI:78346"/>
        <dbReference type="ChEBI" id="CHEBI:456215"/>
        <dbReference type="EC" id="3.2.2.4"/>
    </reaction>
</comment>
<dbReference type="NCBIfam" id="NF038390">
    <property type="entry name" value="Nsidase_PpnN"/>
    <property type="match status" value="1"/>
</dbReference>
<organism evidence="21 22">
    <name type="scientific">Samsonia erythrinae</name>
    <dbReference type="NCBI Taxonomy" id="160434"/>
    <lineage>
        <taxon>Bacteria</taxon>
        <taxon>Pseudomonadati</taxon>
        <taxon>Pseudomonadota</taxon>
        <taxon>Gammaproteobacteria</taxon>
        <taxon>Enterobacterales</taxon>
        <taxon>Pectobacteriaceae</taxon>
        <taxon>Samsonia</taxon>
    </lineage>
</organism>
<dbReference type="InterPro" id="IPR021826">
    <property type="entry name" value="PpnN_C"/>
</dbReference>
<evidence type="ECO:0000256" key="17">
    <source>
        <dbReference type="ARBA" id="ARBA00083539"/>
    </source>
</evidence>
<dbReference type="InterPro" id="IPR052341">
    <property type="entry name" value="LOG_family_nucleotidases"/>
</dbReference>
<dbReference type="GO" id="GO:0008714">
    <property type="term" value="F:AMP nucleosidase activity"/>
    <property type="evidence" value="ECO:0007669"/>
    <property type="project" value="UniProtKB-EC"/>
</dbReference>
<evidence type="ECO:0000256" key="12">
    <source>
        <dbReference type="ARBA" id="ARBA00066754"/>
    </source>
</evidence>
<evidence type="ECO:0000256" key="14">
    <source>
        <dbReference type="ARBA" id="ARBA00078101"/>
    </source>
</evidence>
<dbReference type="EC" id="3.2.2.10" evidence="12"/>
<evidence type="ECO:0000256" key="3">
    <source>
        <dbReference type="ARBA" id="ARBA00011985"/>
    </source>
</evidence>
<protein>
    <recommendedName>
        <fullName evidence="13">Pyrimidine/purine nucleotide 5'-monophosphate nucleosidase</fullName>
        <ecNumber evidence="12">3.2.2.10</ecNumber>
        <ecNumber evidence="3">3.2.2.4</ecNumber>
    </recommendedName>
    <alternativeName>
        <fullName evidence="5">AMP nucleosidase</fullName>
    </alternativeName>
    <alternativeName>
        <fullName evidence="16">CMP nucleosidase</fullName>
    </alternativeName>
    <alternativeName>
        <fullName evidence="15">GMP nucleosidase</fullName>
    </alternativeName>
    <alternativeName>
        <fullName evidence="17">IMP nucleosidase</fullName>
    </alternativeName>
    <alternativeName>
        <fullName evidence="18">UMP nucleosidase</fullName>
    </alternativeName>
    <alternativeName>
        <fullName evidence="14">dTMP nucleosidase</fullName>
    </alternativeName>
</protein>
<comment type="catalytic activity">
    <reaction evidence="7">
        <text>UMP + H2O = D-ribose 5-phosphate + uracil</text>
        <dbReference type="Rhea" id="RHEA:52704"/>
        <dbReference type="ChEBI" id="CHEBI:15377"/>
        <dbReference type="ChEBI" id="CHEBI:17568"/>
        <dbReference type="ChEBI" id="CHEBI:57865"/>
        <dbReference type="ChEBI" id="CHEBI:78346"/>
    </reaction>
</comment>
<comment type="caution">
    <text evidence="21">The sequence shown here is derived from an EMBL/GenBank/DDBJ whole genome shotgun (WGS) entry which is preliminary data.</text>
</comment>
<proteinExistence type="inferred from homology"/>
<evidence type="ECO:0000256" key="15">
    <source>
        <dbReference type="ARBA" id="ARBA00082430"/>
    </source>
</evidence>
<dbReference type="EMBL" id="SMBY01000001">
    <property type="protein sequence ID" value="TCV08654.1"/>
    <property type="molecule type" value="Genomic_DNA"/>
</dbReference>
<comment type="catalytic activity">
    <reaction evidence="8">
        <text>GMP + H2O = guanine + D-ribose 5-phosphate</text>
        <dbReference type="Rhea" id="RHEA:52708"/>
        <dbReference type="ChEBI" id="CHEBI:15377"/>
        <dbReference type="ChEBI" id="CHEBI:16235"/>
        <dbReference type="ChEBI" id="CHEBI:58115"/>
        <dbReference type="ChEBI" id="CHEBI:78346"/>
    </reaction>
</comment>
<dbReference type="Gene3D" id="3.40.50.450">
    <property type="match status" value="1"/>
</dbReference>
<evidence type="ECO:0000256" key="10">
    <source>
        <dbReference type="ARBA" id="ARBA00052189"/>
    </source>
</evidence>
<dbReference type="InterPro" id="IPR031100">
    <property type="entry name" value="LOG_fam"/>
</dbReference>
<dbReference type="InterPro" id="IPR049788">
    <property type="entry name" value="PpnN"/>
</dbReference>
<evidence type="ECO:0000256" key="16">
    <source>
        <dbReference type="ARBA" id="ARBA00082596"/>
    </source>
</evidence>
<evidence type="ECO:0000256" key="7">
    <source>
        <dbReference type="ARBA" id="ARBA00050647"/>
    </source>
</evidence>
<dbReference type="EC" id="3.2.2.4" evidence="3"/>
<evidence type="ECO:0000256" key="5">
    <source>
        <dbReference type="ARBA" id="ARBA00031983"/>
    </source>
</evidence>
<dbReference type="Pfam" id="PF14793">
    <property type="entry name" value="DUF4478"/>
    <property type="match status" value="1"/>
</dbReference>
<evidence type="ECO:0000256" key="4">
    <source>
        <dbReference type="ARBA" id="ARBA00022801"/>
    </source>
</evidence>
<dbReference type="Pfam" id="PF03641">
    <property type="entry name" value="Lysine_decarbox"/>
    <property type="match status" value="1"/>
</dbReference>